<comment type="caution">
    <text evidence="2">The sequence shown here is derived from an EMBL/GenBank/DDBJ whole genome shotgun (WGS) entry which is preliminary data.</text>
</comment>
<proteinExistence type="predicted"/>
<feature type="region of interest" description="Disordered" evidence="1">
    <location>
        <begin position="1"/>
        <end position="20"/>
    </location>
</feature>
<dbReference type="EMBL" id="JACSEA010000002">
    <property type="protein sequence ID" value="KAF7407945.1"/>
    <property type="molecule type" value="Genomic_DNA"/>
</dbReference>
<gene>
    <name evidence="2" type="ORF">HZH66_002482</name>
</gene>
<evidence type="ECO:0000313" key="3">
    <source>
        <dbReference type="Proteomes" id="UP000614350"/>
    </source>
</evidence>
<keyword evidence="3" id="KW-1185">Reference proteome</keyword>
<reference evidence="2" key="1">
    <citation type="journal article" date="2020" name="G3 (Bethesda)">
        <title>High-Quality Assemblies for Three Invasive Social Wasps from the &lt;i&gt;Vespula&lt;/i&gt; Genus.</title>
        <authorList>
            <person name="Harrop T.W.R."/>
            <person name="Guhlin J."/>
            <person name="McLaughlin G.M."/>
            <person name="Permina E."/>
            <person name="Stockwell P."/>
            <person name="Gilligan J."/>
            <person name="Le Lec M.F."/>
            <person name="Gruber M.A.M."/>
            <person name="Quinn O."/>
            <person name="Lovegrove M."/>
            <person name="Duncan E.J."/>
            <person name="Remnant E.J."/>
            <person name="Van Eeckhoven J."/>
            <person name="Graham B."/>
            <person name="Knapp R.A."/>
            <person name="Langford K.W."/>
            <person name="Kronenberg Z."/>
            <person name="Press M.O."/>
            <person name="Eacker S.M."/>
            <person name="Wilson-Rankin E.E."/>
            <person name="Purcell J."/>
            <person name="Lester P.J."/>
            <person name="Dearden P.K."/>
        </authorList>
    </citation>
    <scope>NUCLEOTIDE SEQUENCE</scope>
    <source>
        <strain evidence="2">Marl-1</strain>
    </source>
</reference>
<organism evidence="2 3">
    <name type="scientific">Vespula vulgaris</name>
    <name type="common">Yellow jacket</name>
    <name type="synonym">Wasp</name>
    <dbReference type="NCBI Taxonomy" id="7454"/>
    <lineage>
        <taxon>Eukaryota</taxon>
        <taxon>Metazoa</taxon>
        <taxon>Ecdysozoa</taxon>
        <taxon>Arthropoda</taxon>
        <taxon>Hexapoda</taxon>
        <taxon>Insecta</taxon>
        <taxon>Pterygota</taxon>
        <taxon>Neoptera</taxon>
        <taxon>Endopterygota</taxon>
        <taxon>Hymenoptera</taxon>
        <taxon>Apocrita</taxon>
        <taxon>Aculeata</taxon>
        <taxon>Vespoidea</taxon>
        <taxon>Vespidae</taxon>
        <taxon>Vespinae</taxon>
        <taxon>Vespula</taxon>
    </lineage>
</organism>
<sequence length="82" mass="9398">MARDPSCSHTNNDITNRPLIGEPMPFTFSIEEEETDLECPKTLLLAFSPNRYLIVSESEYTIEVKSLAYFRLRYPLRGPSAN</sequence>
<name>A0A834NGA3_VESVU</name>
<evidence type="ECO:0000256" key="1">
    <source>
        <dbReference type="SAM" id="MobiDB-lite"/>
    </source>
</evidence>
<dbReference type="AlphaFoldDB" id="A0A834NGA3"/>
<accession>A0A834NGA3</accession>
<protein>
    <submittedName>
        <fullName evidence="2">Uncharacterized protein</fullName>
    </submittedName>
</protein>
<dbReference type="Proteomes" id="UP000614350">
    <property type="component" value="Unassembled WGS sequence"/>
</dbReference>
<evidence type="ECO:0000313" key="2">
    <source>
        <dbReference type="EMBL" id="KAF7407945.1"/>
    </source>
</evidence>